<proteinExistence type="predicted"/>
<comment type="cofactor">
    <cofactor evidence="1">
        <name>Mg(2+)</name>
        <dbReference type="ChEBI" id="CHEBI:18420"/>
    </cofactor>
</comment>
<protein>
    <submittedName>
        <fullName evidence="5">Putative hydrolase of the HAD superfamily</fullName>
    </submittedName>
</protein>
<dbReference type="PANTHER" id="PTHR46470:SF2">
    <property type="entry name" value="GLYCERALDEHYDE 3-PHOSPHATE PHOSPHATASE"/>
    <property type="match status" value="1"/>
</dbReference>
<evidence type="ECO:0000313" key="5">
    <source>
        <dbReference type="EMBL" id="SFC17313.1"/>
    </source>
</evidence>
<dbReference type="SFLD" id="SFLDS00003">
    <property type="entry name" value="Haloacid_Dehalogenase"/>
    <property type="match status" value="1"/>
</dbReference>
<evidence type="ECO:0000256" key="2">
    <source>
        <dbReference type="ARBA" id="ARBA00022723"/>
    </source>
</evidence>
<sequence>MRHHHLAAFLSINPQEFAGILLDLDDTLYSYQPAHEAGQAAMLAFLAKQTGASEIEVSQQLSASRQLVHHRLHGQAASHSRLLYAQGAIEKLTGKSNPALVLEAEEIYWATFLDTAIVFEEAIVFLEKCKQSGVPVCLITDLTAQIQLRKLTHWNLAPYISFVVSSEEAGVEKPHPHIFELALAKLKILPQQALMIGDSEKKDIAGAKVLGISTQQI</sequence>
<accession>A0A1I1H7A9</accession>
<dbReference type="InterPro" id="IPR006439">
    <property type="entry name" value="HAD-SF_hydro_IA"/>
</dbReference>
<dbReference type="Gene3D" id="1.10.150.520">
    <property type="match status" value="1"/>
</dbReference>
<dbReference type="RefSeq" id="WP_091509995.1">
    <property type="nucleotide sequence ID" value="NZ_FOLE01000003.1"/>
</dbReference>
<dbReference type="SFLD" id="SFLDG01129">
    <property type="entry name" value="C1.5:_HAD__Beta-PGM__Phosphata"/>
    <property type="match status" value="1"/>
</dbReference>
<dbReference type="Gene3D" id="3.40.50.1000">
    <property type="entry name" value="HAD superfamily/HAD-like"/>
    <property type="match status" value="1"/>
</dbReference>
<dbReference type="Pfam" id="PF00702">
    <property type="entry name" value="Hydrolase"/>
    <property type="match status" value="1"/>
</dbReference>
<keyword evidence="6" id="KW-1185">Reference proteome</keyword>
<dbReference type="PRINTS" id="PR00413">
    <property type="entry name" value="HADHALOGNASE"/>
</dbReference>
<evidence type="ECO:0000313" key="6">
    <source>
        <dbReference type="Proteomes" id="UP000199514"/>
    </source>
</evidence>
<dbReference type="GO" id="GO:0044281">
    <property type="term" value="P:small molecule metabolic process"/>
    <property type="evidence" value="ECO:0007669"/>
    <property type="project" value="UniProtKB-ARBA"/>
</dbReference>
<dbReference type="InterPro" id="IPR023214">
    <property type="entry name" value="HAD_sf"/>
</dbReference>
<organism evidence="5 6">
    <name type="scientific">Flexibacter flexilis DSM 6793</name>
    <dbReference type="NCBI Taxonomy" id="927664"/>
    <lineage>
        <taxon>Bacteria</taxon>
        <taxon>Pseudomonadati</taxon>
        <taxon>Bacteroidota</taxon>
        <taxon>Cytophagia</taxon>
        <taxon>Cytophagales</taxon>
        <taxon>Flexibacteraceae</taxon>
        <taxon>Flexibacter</taxon>
    </lineage>
</organism>
<dbReference type="GO" id="GO:0046872">
    <property type="term" value="F:metal ion binding"/>
    <property type="evidence" value="ECO:0007669"/>
    <property type="project" value="UniProtKB-KW"/>
</dbReference>
<dbReference type="EMBL" id="FOLE01000003">
    <property type="protein sequence ID" value="SFC17313.1"/>
    <property type="molecule type" value="Genomic_DNA"/>
</dbReference>
<gene>
    <name evidence="5" type="ORF">SAMN05421780_103157</name>
</gene>
<dbReference type="Proteomes" id="UP000199514">
    <property type="component" value="Unassembled WGS sequence"/>
</dbReference>
<keyword evidence="2" id="KW-0479">Metal-binding</keyword>
<evidence type="ECO:0000256" key="3">
    <source>
        <dbReference type="ARBA" id="ARBA00022801"/>
    </source>
</evidence>
<reference evidence="5 6" key="1">
    <citation type="submission" date="2016-10" db="EMBL/GenBank/DDBJ databases">
        <authorList>
            <person name="de Groot N.N."/>
        </authorList>
    </citation>
    <scope>NUCLEOTIDE SEQUENCE [LARGE SCALE GENOMIC DNA]</scope>
    <source>
        <strain evidence="5 6">DSM 6793</strain>
    </source>
</reference>
<keyword evidence="4" id="KW-0460">Magnesium</keyword>
<dbReference type="PANTHER" id="PTHR46470">
    <property type="entry name" value="N-ACYLNEURAMINATE-9-PHOSPHATASE"/>
    <property type="match status" value="1"/>
</dbReference>
<name>A0A1I1H7A9_9BACT</name>
<dbReference type="InterPro" id="IPR051400">
    <property type="entry name" value="HAD-like_hydrolase"/>
</dbReference>
<dbReference type="STRING" id="927664.SAMN05421780_103157"/>
<dbReference type="NCBIfam" id="TIGR01549">
    <property type="entry name" value="HAD-SF-IA-v1"/>
    <property type="match status" value="1"/>
</dbReference>
<dbReference type="AlphaFoldDB" id="A0A1I1H7A9"/>
<dbReference type="SUPFAM" id="SSF56784">
    <property type="entry name" value="HAD-like"/>
    <property type="match status" value="1"/>
</dbReference>
<keyword evidence="3 5" id="KW-0378">Hydrolase</keyword>
<dbReference type="OrthoDB" id="9802350at2"/>
<evidence type="ECO:0000256" key="4">
    <source>
        <dbReference type="ARBA" id="ARBA00022842"/>
    </source>
</evidence>
<dbReference type="InterPro" id="IPR036412">
    <property type="entry name" value="HAD-like_sf"/>
</dbReference>
<evidence type="ECO:0000256" key="1">
    <source>
        <dbReference type="ARBA" id="ARBA00001946"/>
    </source>
</evidence>
<dbReference type="GO" id="GO:0016791">
    <property type="term" value="F:phosphatase activity"/>
    <property type="evidence" value="ECO:0007669"/>
    <property type="project" value="TreeGrafter"/>
</dbReference>